<dbReference type="AlphaFoldDB" id="A0A1F8GSJ6"/>
<proteinExistence type="predicted"/>
<dbReference type="Proteomes" id="UP000179047">
    <property type="component" value="Unassembled WGS sequence"/>
</dbReference>
<gene>
    <name evidence="1" type="ORF">A3A33_03850</name>
</gene>
<dbReference type="EMBL" id="MGKP01000020">
    <property type="protein sequence ID" value="OGN28353.1"/>
    <property type="molecule type" value="Genomic_DNA"/>
</dbReference>
<sequence>MNSESRICRNCKKEFIIAADDFSFYEKIQVPPPTFCPTCRAIRRMVWWNEHNLYRKKDALTGTEVFSSYPETSSIKVYDRDYWWSDSWDPEEFAREYDVNRSFFEQFHDLLLAVPWPSRDVQRLVNSDYSNQASDLKNCYLVFNSGMSENCLYGVSSLGVRDSIDFYFCGSSELCYELSFGDNCYGCFFSTDVSNSRNVWFSRDCHDCNDCFGCVNLRSKQYYIYNQPYTKESYKEAIKSLNLGSYASIQEIERQVREFWRSLPYRFAHSLQNTKSVGEYLYNSKNTRYSYQVLGAENVAYSQNMSRGIKDSMDYTSWGNNAELIYESINVGENARNIKFSYACWPGCSDLEYCVNCVSSSDCFGCVGLRKKQYCIFNKQYSKEEYESTVARIKENMKKAGEYGEFFPTSLSSLAYNESVAVDMFPKTKTEAESEGYRWRESEERNFQFTISNSQLPDHIADISDTIAKEVIECGGCHRAYRILDRELEFYRRFLIPVPRLCHRCRYDKRKELRNPIRWWKRNCAKCNVEIETTFSPDRPEVVYCEECYQNEVA</sequence>
<evidence type="ECO:0000313" key="2">
    <source>
        <dbReference type="Proteomes" id="UP000179047"/>
    </source>
</evidence>
<evidence type="ECO:0000313" key="1">
    <source>
        <dbReference type="EMBL" id="OGN28353.1"/>
    </source>
</evidence>
<protein>
    <recommendedName>
        <fullName evidence="3">Zinc-binding domain-containing protein</fullName>
    </recommendedName>
</protein>
<name>A0A1F8GSJ6_9BACT</name>
<reference evidence="1 2" key="1">
    <citation type="journal article" date="2016" name="Nat. Commun.">
        <title>Thousands of microbial genomes shed light on interconnected biogeochemical processes in an aquifer system.</title>
        <authorList>
            <person name="Anantharaman K."/>
            <person name="Brown C.T."/>
            <person name="Hug L.A."/>
            <person name="Sharon I."/>
            <person name="Castelle C.J."/>
            <person name="Probst A.J."/>
            <person name="Thomas B.C."/>
            <person name="Singh A."/>
            <person name="Wilkins M.J."/>
            <person name="Karaoz U."/>
            <person name="Brodie E.L."/>
            <person name="Williams K.H."/>
            <person name="Hubbard S.S."/>
            <person name="Banfield J.F."/>
        </authorList>
    </citation>
    <scope>NUCLEOTIDE SEQUENCE [LARGE SCALE GENOMIC DNA]</scope>
</reference>
<organism evidence="1 2">
    <name type="scientific">Candidatus Yanofskybacteria bacterium RIFCSPLOWO2_01_FULL_49_25</name>
    <dbReference type="NCBI Taxonomy" id="1802701"/>
    <lineage>
        <taxon>Bacteria</taxon>
        <taxon>Candidatus Yanofskyibacteriota</taxon>
    </lineage>
</organism>
<evidence type="ECO:0008006" key="3">
    <source>
        <dbReference type="Google" id="ProtNLM"/>
    </source>
</evidence>
<comment type="caution">
    <text evidence="1">The sequence shown here is derived from an EMBL/GenBank/DDBJ whole genome shotgun (WGS) entry which is preliminary data.</text>
</comment>
<accession>A0A1F8GSJ6</accession>